<proteinExistence type="inferred from homology"/>
<dbReference type="RefSeq" id="WP_085111266.1">
    <property type="nucleotide sequence ID" value="NZ_JACKSN010000167.1"/>
</dbReference>
<dbReference type="SUPFAM" id="SSF52540">
    <property type="entry name" value="P-loop containing nucleoside triphosphate hydrolases"/>
    <property type="match status" value="1"/>
</dbReference>
<dbReference type="FunFam" id="1.20.5.170:FF:000018">
    <property type="entry name" value="AAA ATPase forming ring-shaped complexes"/>
    <property type="match status" value="1"/>
</dbReference>
<evidence type="ECO:0000256" key="4">
    <source>
        <dbReference type="ARBA" id="ARBA00023054"/>
    </source>
</evidence>
<evidence type="ECO:0000256" key="2">
    <source>
        <dbReference type="ARBA" id="ARBA00022840"/>
    </source>
</evidence>
<evidence type="ECO:0000256" key="7">
    <source>
        <dbReference type="RuleBase" id="RU003651"/>
    </source>
</evidence>
<keyword evidence="3 10" id="KW-0647">Proteasome</keyword>
<dbReference type="Gene3D" id="3.40.50.300">
    <property type="entry name" value="P-loop containing nucleotide triphosphate hydrolases"/>
    <property type="match status" value="1"/>
</dbReference>
<comment type="subunit">
    <text evidence="6">Homohexamer. Assembles into a hexameric ring structure.</text>
</comment>
<dbReference type="GO" id="GO:0016887">
    <property type="term" value="F:ATP hydrolysis activity"/>
    <property type="evidence" value="ECO:0007669"/>
    <property type="project" value="UniProtKB-UniRule"/>
</dbReference>
<accession>A0A1X2EEL3</accession>
<dbReference type="FunFam" id="2.40.50.140:FF:000169">
    <property type="entry name" value="AAA ATPase forming ring-shaped complexes"/>
    <property type="match status" value="1"/>
</dbReference>
<dbReference type="InterPro" id="IPR022482">
    <property type="entry name" value="Proteasome_ATPase"/>
</dbReference>
<keyword evidence="11" id="KW-1185">Reference proteome</keyword>
<dbReference type="OrthoDB" id="9809379at2"/>
<dbReference type="InterPro" id="IPR041626">
    <property type="entry name" value="Prot_ATP_ID_OB_N"/>
</dbReference>
<dbReference type="InterPro" id="IPR003593">
    <property type="entry name" value="AAA+_ATPase"/>
</dbReference>
<feature type="compositionally biased region" description="Basic and acidic residues" evidence="8">
    <location>
        <begin position="1"/>
        <end position="10"/>
    </location>
</feature>
<evidence type="ECO:0000256" key="3">
    <source>
        <dbReference type="ARBA" id="ARBA00022942"/>
    </source>
</evidence>
<dbReference type="InterPro" id="IPR027417">
    <property type="entry name" value="P-loop_NTPase"/>
</dbReference>
<dbReference type="Pfam" id="PF00004">
    <property type="entry name" value="AAA"/>
    <property type="match status" value="1"/>
</dbReference>
<dbReference type="AlphaFoldDB" id="A0A1X2EEL3"/>
<evidence type="ECO:0000313" key="11">
    <source>
        <dbReference type="Proteomes" id="UP000193090"/>
    </source>
</evidence>
<dbReference type="Gene3D" id="1.20.5.170">
    <property type="match status" value="1"/>
</dbReference>
<dbReference type="InterPro" id="IPR012340">
    <property type="entry name" value="NA-bd_OB-fold"/>
</dbReference>
<keyword evidence="2 6" id="KW-0067">ATP-binding</keyword>
<organism evidence="10 11">
    <name type="scientific">Mycolicibacillus trivialis</name>
    <dbReference type="NCBI Taxonomy" id="1798"/>
    <lineage>
        <taxon>Bacteria</taxon>
        <taxon>Bacillati</taxon>
        <taxon>Actinomycetota</taxon>
        <taxon>Actinomycetes</taxon>
        <taxon>Mycobacteriales</taxon>
        <taxon>Mycobacteriaceae</taxon>
        <taxon>Mycolicibacillus</taxon>
    </lineage>
</organism>
<feature type="domain" description="AAA+ ATPase" evidence="9">
    <location>
        <begin position="279"/>
        <end position="435"/>
    </location>
</feature>
<evidence type="ECO:0000313" key="10">
    <source>
        <dbReference type="EMBL" id="ORW99407.1"/>
    </source>
</evidence>
<sequence>MGESERDAFGDPRINPLSSDDAAELEELRREAATLRDRLEAAGGPRGAREVHQLEARLDSLTSRNAKLMETLKEARQQLLALREEVDRLGQPPSGYGVLLGTHDDDTVDVFTSGRKMRLTCSPNIEVAGLKKGQTVRLNEALTVVEAGTFESVGEISTLREVLGDGHRALVVGHADEERIVWLAEPLIAEDLPEHASTLSDDSRPRKLRPGDSLLVDAKAGYAFERIPKAEVEDLVLEEVPDVSYADIGGLGRQIEQIRDAVELPFLHGELYREYLLRPPKGVLLYGPPGCGKTLIAKAVANSLAKKMAEVRGDNAKEAKSYFLNIKGPELLNKFVGETERHIRLIFQRAREKASEGTPVIVFFDEMDSIFRTRGTGVSSDVETTVVPQLLSEIDGVEGLENVIVIGASNREDMIDPAILRPGRLDVKIKIERPDAEAAQDIFSKYLTEDLPVHADDLAEFGGDRVTCIKAMIEKVVDRMYAEIEDNRFLEVTYANGDKEVMYFKDFNSGAMIQNVVDRAKKYAIKSVLETGQPGLRIQHLLDSIVDEFAENEDLPNTTNPDDWARISGKKGERIVYIRTLVTGKSASASRAIDTESNLGQYL</sequence>
<dbReference type="STRING" id="1798.AWC30_16265"/>
<dbReference type="Gene3D" id="2.40.50.140">
    <property type="entry name" value="Nucleic acid-binding proteins"/>
    <property type="match status" value="2"/>
</dbReference>
<dbReference type="Proteomes" id="UP000193090">
    <property type="component" value="Unassembled WGS sequence"/>
</dbReference>
<dbReference type="InterPro" id="IPR032501">
    <property type="entry name" value="Prot_ATP_ID_OB_2nd"/>
</dbReference>
<protein>
    <recommendedName>
        <fullName evidence="6">AAA ATPase forming ring-shaped complexes</fullName>
        <shortName evidence="6">ARC</shortName>
    </recommendedName>
</protein>
<dbReference type="PANTHER" id="PTHR23077:SF144">
    <property type="entry name" value="PROTEASOME-ASSOCIATED ATPASE"/>
    <property type="match status" value="1"/>
</dbReference>
<reference evidence="10 11" key="1">
    <citation type="submission" date="2016-01" db="EMBL/GenBank/DDBJ databases">
        <title>The new phylogeny of the genus Mycobacterium.</title>
        <authorList>
            <person name="Tarcisio F."/>
            <person name="Conor M."/>
            <person name="Antonella G."/>
            <person name="Elisabetta G."/>
            <person name="Giulia F.S."/>
            <person name="Sara T."/>
            <person name="Anna F."/>
            <person name="Clotilde B."/>
            <person name="Roberto B."/>
            <person name="Veronica D.S."/>
            <person name="Fabio R."/>
            <person name="Monica P."/>
            <person name="Olivier J."/>
            <person name="Enrico T."/>
            <person name="Nicola S."/>
        </authorList>
    </citation>
    <scope>NUCLEOTIDE SEQUENCE [LARGE SCALE GENOMIC DNA]</scope>
    <source>
        <strain evidence="10 11">DSM 44153</strain>
    </source>
</reference>
<dbReference type="InterPro" id="IPR050168">
    <property type="entry name" value="AAA_ATPase_domain"/>
</dbReference>
<dbReference type="GO" id="GO:0010498">
    <property type="term" value="P:proteasomal protein catabolic process"/>
    <property type="evidence" value="ECO:0007669"/>
    <property type="project" value="InterPro"/>
</dbReference>
<evidence type="ECO:0000259" key="9">
    <source>
        <dbReference type="SMART" id="SM00382"/>
    </source>
</evidence>
<dbReference type="Pfam" id="PF17758">
    <property type="entry name" value="Prot_ATP_ID_OB_N"/>
    <property type="match status" value="1"/>
</dbReference>
<gene>
    <name evidence="6" type="primary">arc</name>
    <name evidence="10" type="ORF">AWC30_16265</name>
</gene>
<feature type="binding site" evidence="6">
    <location>
        <begin position="290"/>
        <end position="295"/>
    </location>
    <ligand>
        <name>ATP</name>
        <dbReference type="ChEBI" id="CHEBI:30616"/>
    </ligand>
</feature>
<dbReference type="GO" id="GO:0005524">
    <property type="term" value="F:ATP binding"/>
    <property type="evidence" value="ECO:0007669"/>
    <property type="project" value="UniProtKB-UniRule"/>
</dbReference>
<evidence type="ECO:0000256" key="1">
    <source>
        <dbReference type="ARBA" id="ARBA00022741"/>
    </source>
</evidence>
<dbReference type="PROSITE" id="PS00674">
    <property type="entry name" value="AAA"/>
    <property type="match status" value="1"/>
</dbReference>
<evidence type="ECO:0000256" key="5">
    <source>
        <dbReference type="ARBA" id="ARBA00023186"/>
    </source>
</evidence>
<dbReference type="FunFam" id="3.40.50.300:FF:000155">
    <property type="entry name" value="AAA ATPase forming ring-shaped complexes"/>
    <property type="match status" value="1"/>
</dbReference>
<dbReference type="InterPro" id="IPR003959">
    <property type="entry name" value="ATPase_AAA_core"/>
</dbReference>
<keyword evidence="5" id="KW-0143">Chaperone</keyword>
<name>A0A1X2EEL3_9MYCO</name>
<dbReference type="Pfam" id="PF16450">
    <property type="entry name" value="Prot_ATP_ID_OB_C"/>
    <property type="match status" value="1"/>
</dbReference>
<evidence type="ECO:0000256" key="8">
    <source>
        <dbReference type="SAM" id="MobiDB-lite"/>
    </source>
</evidence>
<dbReference type="Gene3D" id="1.10.8.60">
    <property type="match status" value="1"/>
</dbReference>
<keyword evidence="1 6" id="KW-0547">Nucleotide-binding</keyword>
<evidence type="ECO:0000256" key="6">
    <source>
        <dbReference type="HAMAP-Rule" id="MF_02112"/>
    </source>
</evidence>
<dbReference type="EMBL" id="LQPZ01000047">
    <property type="protein sequence ID" value="ORW99407.1"/>
    <property type="molecule type" value="Genomic_DNA"/>
</dbReference>
<comment type="caution">
    <text evidence="10">The sequence shown here is derived from an EMBL/GenBank/DDBJ whole genome shotgun (WGS) entry which is preliminary data.</text>
</comment>
<dbReference type="HAMAP" id="MF_02112">
    <property type="entry name" value="ARC_ATPase"/>
    <property type="match status" value="1"/>
</dbReference>
<dbReference type="GO" id="GO:0019941">
    <property type="term" value="P:modification-dependent protein catabolic process"/>
    <property type="evidence" value="ECO:0007669"/>
    <property type="project" value="InterPro"/>
</dbReference>
<dbReference type="InterPro" id="IPR003960">
    <property type="entry name" value="ATPase_AAA_CS"/>
</dbReference>
<feature type="region of interest" description="Disordered" evidence="8">
    <location>
        <begin position="1"/>
        <end position="23"/>
    </location>
</feature>
<dbReference type="SMART" id="SM00382">
    <property type="entry name" value="AAA"/>
    <property type="match status" value="1"/>
</dbReference>
<comment type="similarity">
    <text evidence="6 7">Belongs to the AAA ATPase family.</text>
</comment>
<dbReference type="GO" id="GO:0000502">
    <property type="term" value="C:proteasome complex"/>
    <property type="evidence" value="ECO:0007669"/>
    <property type="project" value="UniProtKB-KW"/>
</dbReference>
<dbReference type="NCBIfam" id="TIGR03689">
    <property type="entry name" value="pup_AAA"/>
    <property type="match status" value="1"/>
</dbReference>
<keyword evidence="4" id="KW-0175">Coiled coil</keyword>
<dbReference type="PANTHER" id="PTHR23077">
    <property type="entry name" value="AAA-FAMILY ATPASE"/>
    <property type="match status" value="1"/>
</dbReference>